<comment type="caution">
    <text evidence="2">The sequence shown here is derived from an EMBL/GenBank/DDBJ whole genome shotgun (WGS) entry which is preliminary data.</text>
</comment>
<evidence type="ECO:0000256" key="1">
    <source>
        <dbReference type="SAM" id="SignalP"/>
    </source>
</evidence>
<feature type="chain" id="PRO_5038384484" evidence="1">
    <location>
        <begin position="22"/>
        <end position="82"/>
    </location>
</feature>
<proteinExistence type="predicted"/>
<reference evidence="2" key="1">
    <citation type="journal article" date="2019" name="bioRxiv">
        <title>The Genome of the Zebra Mussel, Dreissena polymorpha: A Resource for Invasive Species Research.</title>
        <authorList>
            <person name="McCartney M.A."/>
            <person name="Auch B."/>
            <person name="Kono T."/>
            <person name="Mallez S."/>
            <person name="Zhang Y."/>
            <person name="Obille A."/>
            <person name="Becker A."/>
            <person name="Abrahante J.E."/>
            <person name="Garbe J."/>
            <person name="Badalamenti J.P."/>
            <person name="Herman A."/>
            <person name="Mangelson H."/>
            <person name="Liachko I."/>
            <person name="Sullivan S."/>
            <person name="Sone E.D."/>
            <person name="Koren S."/>
            <person name="Silverstein K.A.T."/>
            <person name="Beckman K.B."/>
            <person name="Gohl D.M."/>
        </authorList>
    </citation>
    <scope>NUCLEOTIDE SEQUENCE</scope>
    <source>
        <strain evidence="2">Duluth1</strain>
        <tissue evidence="2">Whole animal</tissue>
    </source>
</reference>
<feature type="signal peptide" evidence="1">
    <location>
        <begin position="1"/>
        <end position="21"/>
    </location>
</feature>
<keyword evidence="1" id="KW-0732">Signal</keyword>
<gene>
    <name evidence="2" type="ORF">DPMN_088299</name>
</gene>
<organism evidence="2 3">
    <name type="scientific">Dreissena polymorpha</name>
    <name type="common">Zebra mussel</name>
    <name type="synonym">Mytilus polymorpha</name>
    <dbReference type="NCBI Taxonomy" id="45954"/>
    <lineage>
        <taxon>Eukaryota</taxon>
        <taxon>Metazoa</taxon>
        <taxon>Spiralia</taxon>
        <taxon>Lophotrochozoa</taxon>
        <taxon>Mollusca</taxon>
        <taxon>Bivalvia</taxon>
        <taxon>Autobranchia</taxon>
        <taxon>Heteroconchia</taxon>
        <taxon>Euheterodonta</taxon>
        <taxon>Imparidentia</taxon>
        <taxon>Neoheterodontei</taxon>
        <taxon>Myida</taxon>
        <taxon>Dreissenoidea</taxon>
        <taxon>Dreissenidae</taxon>
        <taxon>Dreissena</taxon>
    </lineage>
</organism>
<dbReference type="Proteomes" id="UP000828390">
    <property type="component" value="Unassembled WGS sequence"/>
</dbReference>
<protein>
    <submittedName>
        <fullName evidence="2">Uncharacterized protein</fullName>
    </submittedName>
</protein>
<dbReference type="EMBL" id="JAIWYP010000003">
    <property type="protein sequence ID" value="KAH3846004.1"/>
    <property type="molecule type" value="Genomic_DNA"/>
</dbReference>
<reference evidence="2" key="2">
    <citation type="submission" date="2020-11" db="EMBL/GenBank/DDBJ databases">
        <authorList>
            <person name="McCartney M.A."/>
            <person name="Auch B."/>
            <person name="Kono T."/>
            <person name="Mallez S."/>
            <person name="Becker A."/>
            <person name="Gohl D.M."/>
            <person name="Silverstein K.A.T."/>
            <person name="Koren S."/>
            <person name="Bechman K.B."/>
            <person name="Herman A."/>
            <person name="Abrahante J.E."/>
            <person name="Garbe J."/>
        </authorList>
    </citation>
    <scope>NUCLEOTIDE SEQUENCE</scope>
    <source>
        <strain evidence="2">Duluth1</strain>
        <tissue evidence="2">Whole animal</tissue>
    </source>
</reference>
<accession>A0A9D4KUT4</accession>
<keyword evidence="3" id="KW-1185">Reference proteome</keyword>
<evidence type="ECO:0000313" key="2">
    <source>
        <dbReference type="EMBL" id="KAH3846004.1"/>
    </source>
</evidence>
<dbReference type="PROSITE" id="PS51257">
    <property type="entry name" value="PROKAR_LIPOPROTEIN"/>
    <property type="match status" value="1"/>
</dbReference>
<name>A0A9D4KUT4_DREPO</name>
<dbReference type="AlphaFoldDB" id="A0A9D4KUT4"/>
<evidence type="ECO:0000313" key="3">
    <source>
        <dbReference type="Proteomes" id="UP000828390"/>
    </source>
</evidence>
<sequence>MDLHKTKAIVLFCLAISCVVCKENNEPEEFPETINTTTTELGNGKQIQVTDPEGKLLATIDIFENEGYEVQKRTDRKQVLFE</sequence>